<dbReference type="GO" id="GO:0015035">
    <property type="term" value="F:protein-disulfide reductase activity"/>
    <property type="evidence" value="ECO:0007669"/>
    <property type="project" value="InterPro"/>
</dbReference>
<evidence type="ECO:0000313" key="1">
    <source>
        <dbReference type="EMBL" id="SHI51038.1"/>
    </source>
</evidence>
<dbReference type="STRING" id="1178825.SAMN05216261_0855"/>
<gene>
    <name evidence="1" type="ORF">SAMN05216261_0855</name>
</gene>
<proteinExistence type="predicted"/>
<accession>A0A1M6BR90</accession>
<sequence>MEINIPKHKKLILFDGVCNLCNSSVLYVIKRDKKQRFMFAPLQSKVGEQIIQKFNIDTAQVDSIILYNPEKGIHYKSTAALKIASGLGFPTNVLAIFLIVPNFIRNWVYDFIAKNRYKWYGKKEACMIPTPELKNKFLE</sequence>
<organism evidence="1 2">
    <name type="scientific">Algibacter luteus</name>
    <dbReference type="NCBI Taxonomy" id="1178825"/>
    <lineage>
        <taxon>Bacteria</taxon>
        <taxon>Pseudomonadati</taxon>
        <taxon>Bacteroidota</taxon>
        <taxon>Flavobacteriia</taxon>
        <taxon>Flavobacteriales</taxon>
        <taxon>Flavobacteriaceae</taxon>
        <taxon>Algibacter</taxon>
    </lineage>
</organism>
<dbReference type="Pfam" id="PF04134">
    <property type="entry name" value="DCC1-like"/>
    <property type="match status" value="1"/>
</dbReference>
<dbReference type="PANTHER" id="PTHR33639:SF2">
    <property type="entry name" value="DUF393 DOMAIN-CONTAINING PROTEIN"/>
    <property type="match status" value="1"/>
</dbReference>
<dbReference type="InterPro" id="IPR007263">
    <property type="entry name" value="DCC1-like"/>
</dbReference>
<dbReference type="PANTHER" id="PTHR33639">
    <property type="entry name" value="THIOL-DISULFIDE OXIDOREDUCTASE DCC"/>
    <property type="match status" value="1"/>
</dbReference>
<dbReference type="Proteomes" id="UP000184396">
    <property type="component" value="Unassembled WGS sequence"/>
</dbReference>
<evidence type="ECO:0000313" key="2">
    <source>
        <dbReference type="Proteomes" id="UP000184396"/>
    </source>
</evidence>
<dbReference type="InterPro" id="IPR052927">
    <property type="entry name" value="DCC_oxidoreductase"/>
</dbReference>
<dbReference type="OrthoDB" id="9785438at2"/>
<dbReference type="EMBL" id="FQYK01000002">
    <property type="protein sequence ID" value="SHI51038.1"/>
    <property type="molecule type" value="Genomic_DNA"/>
</dbReference>
<dbReference type="AlphaFoldDB" id="A0A1M6BR90"/>
<reference evidence="1 2" key="1">
    <citation type="submission" date="2016-11" db="EMBL/GenBank/DDBJ databases">
        <authorList>
            <person name="Jaros S."/>
            <person name="Januszkiewicz K."/>
            <person name="Wedrychowicz H."/>
        </authorList>
    </citation>
    <scope>NUCLEOTIDE SEQUENCE [LARGE SCALE GENOMIC DNA]</scope>
    <source>
        <strain evidence="1 2">CGMCC 1.12213</strain>
    </source>
</reference>
<keyword evidence="2" id="KW-1185">Reference proteome</keyword>
<protein>
    <submittedName>
        <fullName evidence="1">Predicted thiol-disulfide oxidoreductase YuxK, DCC family</fullName>
    </submittedName>
</protein>
<dbReference type="RefSeq" id="WP_026010030.1">
    <property type="nucleotide sequence ID" value="NZ_ALIH01000006.1"/>
</dbReference>
<name>A0A1M6BR90_9FLAO</name>
<dbReference type="eggNOG" id="COG3011">
    <property type="taxonomic scope" value="Bacteria"/>
</dbReference>